<organism evidence="2 3">
    <name type="scientific">Brevundimonas subvibrioides (strain ATCC 15264 / DSM 4735 / LMG 14903 / NBRC 16000 / CB 81)</name>
    <name type="common">Caulobacter subvibrioides</name>
    <dbReference type="NCBI Taxonomy" id="633149"/>
    <lineage>
        <taxon>Bacteria</taxon>
        <taxon>Pseudomonadati</taxon>
        <taxon>Pseudomonadota</taxon>
        <taxon>Alphaproteobacteria</taxon>
        <taxon>Caulobacterales</taxon>
        <taxon>Caulobacteraceae</taxon>
        <taxon>Brevundimonas</taxon>
    </lineage>
</organism>
<dbReference type="EMBL" id="CP002102">
    <property type="protein sequence ID" value="ADL01027.1"/>
    <property type="molecule type" value="Genomic_DNA"/>
</dbReference>
<evidence type="ECO:0000313" key="2">
    <source>
        <dbReference type="EMBL" id="ADL01027.1"/>
    </source>
</evidence>
<feature type="region of interest" description="Disordered" evidence="1">
    <location>
        <begin position="165"/>
        <end position="196"/>
    </location>
</feature>
<protein>
    <submittedName>
        <fullName evidence="2">Uncharacterized protein</fullName>
    </submittedName>
</protein>
<reference evidence="3" key="1">
    <citation type="journal article" date="2011" name="J. Bacteriol.">
        <title>Genome sequences of eight morphologically diverse alphaproteobacteria.</title>
        <authorList>
            <consortium name="US DOE Joint Genome Institute"/>
            <person name="Brown P.J."/>
            <person name="Kysela D.T."/>
            <person name="Buechlein A."/>
            <person name="Hemmerich C."/>
            <person name="Brun Y.V."/>
        </authorList>
    </citation>
    <scope>NUCLEOTIDE SEQUENCE [LARGE SCALE GENOMIC DNA]</scope>
    <source>
        <strain evidence="3">ATCC 15264 / DSM 4735 / LMG 14903 / NBRC 16000 / CB 81</strain>
    </source>
</reference>
<dbReference type="STRING" id="633149.Bresu_1716"/>
<sequence length="343" mass="35736">MGATGLVGLGNGAPVPDAERVDAIRFSILDDADACAAFGEGPRAALAELNARAHLALSSSGYDDCRALLARLKDGLNALDTTRLEPPRGLAGLFDNRAGRLKAFRAAWTAAAPLASETAAEIAQRGRAAAGRGRALEDLWTHTREALTDLDAHIVAARAWLADRDAGDATPADPPGFADAQEPESDPPPSPVLREPHDQSLAAMDTDEPAPAEAQPAAGVTAPHPLQIRLDTLIAARSSAVAALPLLRAMPNAEDGLAARLVALPEAIDAWRLDWRDGLGLAGKRPRKVRPDPNRLDRARQGVIDTIAETDARLADAISRLAELGSRVSGAGKARMSIGGGPA</sequence>
<keyword evidence="3" id="KW-1185">Reference proteome</keyword>
<proteinExistence type="predicted"/>
<dbReference type="HOGENOM" id="CLU_808153_0_0_5"/>
<evidence type="ECO:0000313" key="3">
    <source>
        <dbReference type="Proteomes" id="UP000002696"/>
    </source>
</evidence>
<dbReference type="OrthoDB" id="7204899at2"/>
<dbReference type="Proteomes" id="UP000002696">
    <property type="component" value="Chromosome"/>
</dbReference>
<dbReference type="InParanoid" id="D9QH61"/>
<dbReference type="AlphaFoldDB" id="D9QH61"/>
<accession>D9QH61</accession>
<name>D9QH61_BRESC</name>
<evidence type="ECO:0000256" key="1">
    <source>
        <dbReference type="SAM" id="MobiDB-lite"/>
    </source>
</evidence>
<gene>
    <name evidence="2" type="ordered locus">Bresu_1716</name>
</gene>
<dbReference type="RefSeq" id="WP_013269129.1">
    <property type="nucleotide sequence ID" value="NC_014375.1"/>
</dbReference>
<dbReference type="KEGG" id="bsb:Bresu_1716"/>